<reference evidence="13 14" key="1">
    <citation type="submission" date="2018-03" db="EMBL/GenBank/DDBJ databases">
        <title>Draft genome sequence of Rohu Carp (Labeo rohita).</title>
        <authorList>
            <person name="Das P."/>
            <person name="Kushwaha B."/>
            <person name="Joshi C.G."/>
            <person name="Kumar D."/>
            <person name="Nagpure N.S."/>
            <person name="Sahoo L."/>
            <person name="Das S.P."/>
            <person name="Bit A."/>
            <person name="Patnaik S."/>
            <person name="Meher P.K."/>
            <person name="Jayasankar P."/>
            <person name="Koringa P.G."/>
            <person name="Patel N.V."/>
            <person name="Hinsu A.T."/>
            <person name="Kumar R."/>
            <person name="Pandey M."/>
            <person name="Agarwal S."/>
            <person name="Srivastava S."/>
            <person name="Singh M."/>
            <person name="Iquebal M.A."/>
            <person name="Jaiswal S."/>
            <person name="Angadi U.B."/>
            <person name="Kumar N."/>
            <person name="Raza M."/>
            <person name="Shah T.M."/>
            <person name="Rai A."/>
            <person name="Jena J.K."/>
        </authorList>
    </citation>
    <scope>NUCLEOTIDE SEQUENCE [LARGE SCALE GENOMIC DNA]</scope>
    <source>
        <strain evidence="13">DASCIFA01</strain>
        <tissue evidence="13">Testis</tissue>
    </source>
</reference>
<evidence type="ECO:0000256" key="10">
    <source>
        <dbReference type="SAM" id="Phobius"/>
    </source>
</evidence>
<evidence type="ECO:0000256" key="3">
    <source>
        <dbReference type="ARBA" id="ARBA00022475"/>
    </source>
</evidence>
<dbReference type="GO" id="GO:0005886">
    <property type="term" value="C:plasma membrane"/>
    <property type="evidence" value="ECO:0007669"/>
    <property type="project" value="UniProtKB-SubCell"/>
</dbReference>
<accession>A0A498LCW2</accession>
<dbReference type="PANTHER" id="PTHR22727">
    <property type="entry name" value="PROTEIN CBG13728"/>
    <property type="match status" value="1"/>
</dbReference>
<evidence type="ECO:0000313" key="14">
    <source>
        <dbReference type="Proteomes" id="UP000290572"/>
    </source>
</evidence>
<evidence type="ECO:0000256" key="1">
    <source>
        <dbReference type="ARBA" id="ARBA00004251"/>
    </source>
</evidence>
<dbReference type="InterPro" id="IPR009030">
    <property type="entry name" value="Growth_fac_rcpt_cys_sf"/>
</dbReference>
<keyword evidence="8" id="KW-1015">Disulfide bond</keyword>
<organism evidence="13 14">
    <name type="scientific">Labeo rohita</name>
    <name type="common">Indian major carp</name>
    <name type="synonym">Cyprinus rohita</name>
    <dbReference type="NCBI Taxonomy" id="84645"/>
    <lineage>
        <taxon>Eukaryota</taxon>
        <taxon>Metazoa</taxon>
        <taxon>Chordata</taxon>
        <taxon>Craniata</taxon>
        <taxon>Vertebrata</taxon>
        <taxon>Euteleostomi</taxon>
        <taxon>Actinopterygii</taxon>
        <taxon>Neopterygii</taxon>
        <taxon>Teleostei</taxon>
        <taxon>Ostariophysi</taxon>
        <taxon>Cypriniformes</taxon>
        <taxon>Cyprinidae</taxon>
        <taxon>Labeoninae</taxon>
        <taxon>Labeonini</taxon>
        <taxon>Labeo</taxon>
    </lineage>
</organism>
<comment type="similarity">
    <text evidence="2">Belongs to the ELAPOR family.</text>
</comment>
<evidence type="ECO:0000256" key="9">
    <source>
        <dbReference type="ARBA" id="ARBA00023180"/>
    </source>
</evidence>
<keyword evidence="7 10" id="KW-0472">Membrane</keyword>
<evidence type="ECO:0000256" key="8">
    <source>
        <dbReference type="ARBA" id="ARBA00023157"/>
    </source>
</evidence>
<evidence type="ECO:0000259" key="12">
    <source>
        <dbReference type="PROSITE" id="PS51914"/>
    </source>
</evidence>
<evidence type="ECO:0000256" key="11">
    <source>
        <dbReference type="SAM" id="SignalP"/>
    </source>
</evidence>
<evidence type="ECO:0000256" key="5">
    <source>
        <dbReference type="ARBA" id="ARBA00022729"/>
    </source>
</evidence>
<dbReference type="InterPro" id="IPR056607">
    <property type="entry name" value="Elapor1/2_MRH"/>
</dbReference>
<proteinExistence type="evidence at protein level"/>
<evidence type="ECO:0000313" key="13">
    <source>
        <dbReference type="EMBL" id="RXN06101.1"/>
    </source>
</evidence>
<dbReference type="GO" id="GO:0030513">
    <property type="term" value="P:positive regulation of BMP signaling pathway"/>
    <property type="evidence" value="ECO:0007669"/>
    <property type="project" value="TreeGrafter"/>
</dbReference>
<comment type="subcellular location">
    <subcellularLocation>
        <location evidence="1">Cell membrane</location>
        <topology evidence="1">Single-pass type I membrane protein</topology>
    </subcellularLocation>
</comment>
<evidence type="ECO:0000256" key="6">
    <source>
        <dbReference type="ARBA" id="ARBA00022989"/>
    </source>
</evidence>
<keyword evidence="4 10" id="KW-0812">Transmembrane</keyword>
<dbReference type="Pfam" id="PF23089">
    <property type="entry name" value="ELAPOR1_C"/>
    <property type="match status" value="1"/>
</dbReference>
<gene>
    <name evidence="13" type="ORF">ROHU_033070</name>
</gene>
<dbReference type="AlphaFoldDB" id="A0A498LCW2"/>
<dbReference type="EMBL" id="QBIY01013380">
    <property type="protein sequence ID" value="RXN06101.1"/>
    <property type="molecule type" value="Genomic_DNA"/>
</dbReference>
<feature type="domain" description="MRH" evidence="12">
    <location>
        <begin position="604"/>
        <end position="809"/>
    </location>
</feature>
<evidence type="ECO:0000256" key="7">
    <source>
        <dbReference type="ARBA" id="ARBA00023136"/>
    </source>
</evidence>
<keyword evidence="14" id="KW-1185">Reference proteome</keyword>
<evidence type="ECO:0007829" key="15">
    <source>
        <dbReference type="PeptideAtlas" id="A0A498LCW2"/>
    </source>
</evidence>
<dbReference type="STRING" id="84645.A0A498LCW2"/>
<feature type="signal peptide" evidence="11">
    <location>
        <begin position="1"/>
        <end position="26"/>
    </location>
</feature>
<feature type="transmembrane region" description="Helical" evidence="10">
    <location>
        <begin position="858"/>
        <end position="882"/>
    </location>
</feature>
<keyword evidence="9" id="KW-0325">Glycoprotein</keyword>
<dbReference type="InterPro" id="IPR056606">
    <property type="entry name" value="Elapor1/2_C"/>
</dbReference>
<evidence type="ECO:0000256" key="4">
    <source>
        <dbReference type="ARBA" id="ARBA00022692"/>
    </source>
</evidence>
<keyword evidence="6 10" id="KW-1133">Transmembrane helix</keyword>
<keyword evidence="15" id="KW-1267">Proteomics identification</keyword>
<protein>
    <submittedName>
        <fullName evidence="13">UPF0577 protein KIAA1324-like</fullName>
    </submittedName>
</protein>
<dbReference type="InterPro" id="IPR009011">
    <property type="entry name" value="Man6P_isomerase_rcpt-bd_dom_sf"/>
</dbReference>
<dbReference type="SUPFAM" id="SSF50911">
    <property type="entry name" value="Mannose 6-phosphate receptor domain"/>
    <property type="match status" value="1"/>
</dbReference>
<name>A0A498LCW2_LABRO</name>
<comment type="caution">
    <text evidence="13">The sequence shown here is derived from an EMBL/GenBank/DDBJ whole genome shotgun (WGS) entry which is preliminary data.</text>
</comment>
<dbReference type="InterPro" id="IPR056609">
    <property type="entry name" value="Elapor1-like_3rd"/>
</dbReference>
<keyword evidence="5 11" id="KW-0732">Signal</keyword>
<dbReference type="InterPro" id="IPR039181">
    <property type="entry name" value="Elapor1/2"/>
</dbReference>
<dbReference type="PANTHER" id="PTHR22727:SF3">
    <property type="entry name" value="ENDOSOME_LYSOSOME-ASSOCIATED APOPTOSIS AND AUTOPHAGY REGULATOR FAMILY MEMBER 2"/>
    <property type="match status" value="1"/>
</dbReference>
<dbReference type="Gene3D" id="2.10.50.10">
    <property type="entry name" value="Tumor Necrosis Factor Receptor, subunit A, domain 2"/>
    <property type="match status" value="1"/>
</dbReference>
<dbReference type="InterPro" id="IPR044865">
    <property type="entry name" value="MRH_dom"/>
</dbReference>
<keyword evidence="3" id="KW-1003">Cell membrane</keyword>
<dbReference type="PROSITE" id="PS51914">
    <property type="entry name" value="MRH"/>
    <property type="match status" value="1"/>
</dbReference>
<feature type="chain" id="PRO_5019859707" evidence="11">
    <location>
        <begin position="27"/>
        <end position="965"/>
    </location>
</feature>
<dbReference type="InterPro" id="IPR056608">
    <property type="entry name" value="Elapor1/2_GBD"/>
</dbReference>
<dbReference type="SUPFAM" id="SSF57184">
    <property type="entry name" value="Growth factor receptor domain"/>
    <property type="match status" value="2"/>
</dbReference>
<dbReference type="SMART" id="SM01411">
    <property type="entry name" value="Ephrin_rec_like"/>
    <property type="match status" value="3"/>
</dbReference>
<evidence type="ECO:0000256" key="2">
    <source>
        <dbReference type="ARBA" id="ARBA00007627"/>
    </source>
</evidence>
<dbReference type="Pfam" id="PF23032">
    <property type="entry name" value="GBD_ELAPOR1-like_3rd"/>
    <property type="match status" value="1"/>
</dbReference>
<dbReference type="Proteomes" id="UP000290572">
    <property type="component" value="Unassembled WGS sequence"/>
</dbReference>
<dbReference type="Pfam" id="PF23087">
    <property type="entry name" value="MRH_ELAPOR1_9th"/>
    <property type="match status" value="1"/>
</dbReference>
<dbReference type="Pfam" id="PF23031">
    <property type="entry name" value="GBD_ELAPOR1"/>
    <property type="match status" value="1"/>
</dbReference>
<sequence>MEKRALWTSCYFVRFVTLFLCARASGNLPQCKETDYYFEYTECDSTGSRWRVAIPHRQEICSGLPEPVRGTDCTFSCEAGEFLEMSSQQCTSCAAGSYSLGSGVRFDQWDSVPAGFSSLATYMDSGGSGDDSMTCNNSSWTAQGTHLESNRDDCTVSLVYAVHLMKQGSVSFDYQYVDSNVFFEFFIQNDQCQEMDQTGSEKWIKLTTNGEWGTHTVNLKSGTNILYWRTTGMLLGGKPVKPVLLKNIQIEGVAYTSECFPCRPGTFSKTPGSSSCDLCPRNTYSGKGASSCTPCSDTQYSQEGWSQCKERPPCSEKDYFQIHTACDSDGKVRPRYCTALVYWYWSVTEKISSGTECQRCPGGTEPSLGYEYKWWNILPRNMKTSCFNVGNSKCDEMNGWEVAGDHIRSGVGGSDNDYLILNLRVPGFKLPTSVDDASATEFGRITFIFETSCSADCELYFMIDVNRKSTNVVESWVGSKIRQAYTHIMTKNASVSYTWAFQRTNKATDVRQYVNDIAKIYSITVTNAMDGSASGCHACAMMSQQDGSSCVPCPAGHFINKDTNQCQECPPNTFLSGHHIYGHEACQPCGPGSKSNKEHSVCFNDCSFSHMEQNRTLIYDLSALSSVGSIMNGPSFTSKGTKYYHQFNISLCGAEGRKVAVCTDNVTDLSSKDLQNESADLNNFVKTFVCQSTIIPADGRGFRTSLSSQSISLADTFLGASVDNSLDGVTVSSDLFPESSWKAPDINFFYRSPQPTASCLNGRSTVVTLRCNPEKSVRGELTVPSKCPAGTCNGCEFNFLWESSSACPLCTETDYHSIEGACKGGVQDTLYVWNEPKLCTKGVSLPNKTSAHCEVVSLWVKAGIGGGAFVAVLLVSLTCYFWKKNKRLEYKYSRLVMSANKDCELPAADSCALAEGEGEENEDDVVYSNTPSLLGKLKAIASKADGDNSESVQLKSSQSERWVWG</sequence>